<evidence type="ECO:0000256" key="2">
    <source>
        <dbReference type="ARBA" id="ARBA00022581"/>
    </source>
</evidence>
<dbReference type="InterPro" id="IPR012334">
    <property type="entry name" value="Pectin_lyas_fold"/>
</dbReference>
<keyword evidence="2" id="KW-0945">Host-virus interaction</keyword>
<evidence type="ECO:0000256" key="4">
    <source>
        <dbReference type="ARBA" id="ARBA00022732"/>
    </source>
</evidence>
<reference evidence="12 13" key="1">
    <citation type="submission" date="2021-09" db="EMBL/GenBank/DDBJ databases">
        <authorList>
            <person name="Wang C."/>
            <person name="Mi Z."/>
            <person name="Tong Y."/>
        </authorList>
    </citation>
    <scope>NUCLEOTIDE SEQUENCE [LARGE SCALE GENOMIC DNA]</scope>
</reference>
<evidence type="ECO:0000313" key="13">
    <source>
        <dbReference type="Proteomes" id="UP000828375"/>
    </source>
</evidence>
<keyword evidence="10" id="KW-1238">Degradation of host capsule during virus entry</keyword>
<evidence type="ECO:0000256" key="1">
    <source>
        <dbReference type="ARBA" id="ARBA00004328"/>
    </source>
</evidence>
<accession>A0AAE8YDT5</accession>
<evidence type="ECO:0000256" key="3">
    <source>
        <dbReference type="ARBA" id="ARBA00022717"/>
    </source>
</evidence>
<proteinExistence type="predicted"/>
<dbReference type="Proteomes" id="UP000828375">
    <property type="component" value="Segment"/>
</dbReference>
<protein>
    <recommendedName>
        <fullName evidence="9">Probable tail spike protein</fullName>
    </recommendedName>
</protein>
<keyword evidence="8" id="KW-1160">Virus entry into host cell</keyword>
<keyword evidence="5" id="KW-1161">Viral attachment to host cell</keyword>
<dbReference type="GO" id="GO:0098671">
    <property type="term" value="P:adhesion receptor-mediated virion attachment to host cell"/>
    <property type="evidence" value="ECO:0007669"/>
    <property type="project" value="UniProtKB-KW"/>
</dbReference>
<keyword evidence="4" id="KW-1227">Viral tail protein</keyword>
<keyword evidence="6" id="KW-0946">Virion</keyword>
<evidence type="ECO:0000256" key="6">
    <source>
        <dbReference type="ARBA" id="ARBA00022844"/>
    </source>
</evidence>
<evidence type="ECO:0000256" key="9">
    <source>
        <dbReference type="ARBA" id="ARBA00035728"/>
    </source>
</evidence>
<dbReference type="SMART" id="SM00710">
    <property type="entry name" value="PbH1"/>
    <property type="match status" value="4"/>
</dbReference>
<dbReference type="EMBL" id="OK138556">
    <property type="protein sequence ID" value="UEP18940.1"/>
    <property type="molecule type" value="Genomic_DNA"/>
</dbReference>
<sequence length="519" mass="54506">MIKNDFNQPKGSTIGVLKDGRTVQQAIDAIDKSLAVRLSSKLAQSSGDAKVALDLCYGVAAATSKVVLIDVDCQLSTTTIPTGLEVRIAHGVTVSKIQSSTSAMFNMGNFTSLIGEGSTATIDGSSANSMCALAVGVSNVLLLNLVIRNFKLNGAMFDNCVDTEMRRCNVREIRGGAQEYSCGQYVTNCIRHLSVDNVITGVDANGIKFRANSLGLTDGCMSLNDTVRSAGFIGIANGTCKNHLVSGARVFDCVDNGLDMNGCYNAEFNTSLAVRCQDGFYMGENNIDFCRILNCAAEGCKRSGIGSLGSLTNCKVANVDINNCGSGVYCSGFVGLKLIGLSITNSTKRQYLDNETGISKTSSGVGIDLQSELSGCYSPKISGCTFHNNEGPAVRLGASGTIGGLSMSDNMFTQSIGGKVSYGGTLVDAMFVNNAGYITDRVYSLQVTGDGVKTDFTVALPEAVLDTSYTINGVVPDWLTTFRVLPGTKTTTLFGISFGTAPPSGSRTLVLSLGRLRPV</sequence>
<keyword evidence="3" id="KW-1235">Degradation of host cell envelope components during virus entry</keyword>
<dbReference type="Gene3D" id="2.160.20.10">
    <property type="entry name" value="Single-stranded right-handed beta-helix, Pectin lyase-like"/>
    <property type="match status" value="1"/>
</dbReference>
<evidence type="ECO:0000256" key="8">
    <source>
        <dbReference type="ARBA" id="ARBA00023296"/>
    </source>
</evidence>
<comment type="subcellular location">
    <subcellularLocation>
        <location evidence="1">Virion</location>
    </subcellularLocation>
</comment>
<keyword evidence="7" id="KW-1233">Viral attachment to host adhesion receptor</keyword>
<keyword evidence="13" id="KW-1185">Reference proteome</keyword>
<name>A0AAE8YDT5_9CAUD</name>
<evidence type="ECO:0000259" key="11">
    <source>
        <dbReference type="Pfam" id="PF13229"/>
    </source>
</evidence>
<dbReference type="SUPFAM" id="SSF51126">
    <property type="entry name" value="Pectin lyase-like"/>
    <property type="match status" value="2"/>
</dbReference>
<evidence type="ECO:0000256" key="7">
    <source>
        <dbReference type="ARBA" id="ARBA00023165"/>
    </source>
</evidence>
<evidence type="ECO:0000256" key="10">
    <source>
        <dbReference type="ARBA" id="ARBA00035731"/>
    </source>
</evidence>
<dbReference type="Pfam" id="PF13229">
    <property type="entry name" value="Beta_helix"/>
    <property type="match status" value="1"/>
</dbReference>
<dbReference type="InterPro" id="IPR011050">
    <property type="entry name" value="Pectin_lyase_fold/virulence"/>
</dbReference>
<dbReference type="GO" id="GO:0098996">
    <property type="term" value="P:symbiont entry into host cell via disruption of host cell glycocalyx"/>
    <property type="evidence" value="ECO:0007669"/>
    <property type="project" value="UniProtKB-KW"/>
</dbReference>
<feature type="domain" description="Right handed beta helix" evidence="11">
    <location>
        <begin position="277"/>
        <end position="434"/>
    </location>
</feature>
<evidence type="ECO:0000256" key="5">
    <source>
        <dbReference type="ARBA" id="ARBA00022804"/>
    </source>
</evidence>
<dbReference type="GO" id="GO:0098015">
    <property type="term" value="C:virus tail"/>
    <property type="evidence" value="ECO:0007669"/>
    <property type="project" value="UniProtKB-KW"/>
</dbReference>
<dbReference type="InterPro" id="IPR006626">
    <property type="entry name" value="PbH1"/>
</dbReference>
<organism evidence="12 13">
    <name type="scientific">Klebsiella phage vB_Kp_IME531</name>
    <dbReference type="NCBI Taxonomy" id="2880891"/>
    <lineage>
        <taxon>Viruses</taxon>
        <taxon>Duplodnaviria</taxon>
        <taxon>Heunggongvirae</taxon>
        <taxon>Uroviricota</taxon>
        <taxon>Caudoviricetes</taxon>
        <taxon>Autographivirales</taxon>
        <taxon>Autotranscriptaviridae</taxon>
        <taxon>Studiervirinae</taxon>
        <taxon>Przondovirus</taxon>
        <taxon>Przondovirus IME531</taxon>
    </lineage>
</organism>
<dbReference type="InterPro" id="IPR039448">
    <property type="entry name" value="Beta_helix"/>
</dbReference>
<evidence type="ECO:0000313" key="12">
    <source>
        <dbReference type="EMBL" id="UEP18940.1"/>
    </source>
</evidence>
<dbReference type="GO" id="GO:0098994">
    <property type="term" value="P:symbiont entry into host cell via disruption of host cell envelope"/>
    <property type="evidence" value="ECO:0007669"/>
    <property type="project" value="UniProtKB-KW"/>
</dbReference>